<proteinExistence type="predicted"/>
<dbReference type="RefSeq" id="WP_012955406.1">
    <property type="nucleotide sequence ID" value="NC_013790.1"/>
</dbReference>
<sequence>MKYCQECGNASYDSAPVCGNCGAKLGPKSEANSTPPSRDKKAKSTSTSSESSIFSSKSDGFSSKIGKKIGSFQVSSTNTAVENKQEREEAFLKQTSKPSFSKTATEGFKQKDKGIKNPATKYNMPKKEETVDAKAKEAPKREAPKKEIKRESPKKEVKKEAPKKEIKPNIVKKSDEGSSGGINLKKIGIIAIIILIILLIAGIGLNQMQNQTTDEVMNYTDGIINFTYSGNWSVYNNTNADSNMTDLAFKTKDKTLIGFTTIQSDEITYEKILSDVNDTAHSLNGEILEYQEVNVGGVPAQEIIISTQDQGYSRYLCILHDGVYYCFVANNAKSDNQNLTSLNTTEIQNMINSISFKDVVAGDTANLDTSYQESSYQEESYDNYNYEDTSNY</sequence>
<name>D3E1P4_METRM</name>
<feature type="transmembrane region" description="Helical" evidence="2">
    <location>
        <begin position="187"/>
        <end position="205"/>
    </location>
</feature>
<dbReference type="PATRIC" id="fig|634498.28.peg.607"/>
<gene>
    <name evidence="3" type="ordered locus">mru_0604</name>
</gene>
<dbReference type="EMBL" id="CP001719">
    <property type="protein sequence ID" value="ADC46455.1"/>
    <property type="molecule type" value="Genomic_DNA"/>
</dbReference>
<feature type="region of interest" description="Disordered" evidence="1">
    <location>
        <begin position="369"/>
        <end position="392"/>
    </location>
</feature>
<protein>
    <submittedName>
        <fullName evidence="3">Uncharacterized protein</fullName>
    </submittedName>
</protein>
<accession>D3E1P4</accession>
<keyword evidence="4" id="KW-1185">Reference proteome</keyword>
<evidence type="ECO:0000313" key="3">
    <source>
        <dbReference type="EMBL" id="ADC46455.1"/>
    </source>
</evidence>
<feature type="compositionally biased region" description="Polar residues" evidence="1">
    <location>
        <begin position="73"/>
        <end position="82"/>
    </location>
</feature>
<feature type="compositionally biased region" description="Low complexity" evidence="1">
    <location>
        <begin position="370"/>
        <end position="392"/>
    </location>
</feature>
<evidence type="ECO:0000313" key="4">
    <source>
        <dbReference type="Proteomes" id="UP000008680"/>
    </source>
</evidence>
<dbReference type="eggNOG" id="arCOG01917">
    <property type="taxonomic scope" value="Archaea"/>
</dbReference>
<feature type="compositionally biased region" description="Basic and acidic residues" evidence="1">
    <location>
        <begin position="125"/>
        <end position="163"/>
    </location>
</feature>
<feature type="region of interest" description="Disordered" evidence="1">
    <location>
        <begin position="24"/>
        <end position="163"/>
    </location>
</feature>
<dbReference type="Proteomes" id="UP000008680">
    <property type="component" value="Chromosome"/>
</dbReference>
<keyword evidence="2" id="KW-0812">Transmembrane</keyword>
<feature type="compositionally biased region" description="Low complexity" evidence="1">
    <location>
        <begin position="44"/>
        <end position="72"/>
    </location>
</feature>
<dbReference type="KEGG" id="mru:mru_0604"/>
<evidence type="ECO:0000256" key="1">
    <source>
        <dbReference type="SAM" id="MobiDB-lite"/>
    </source>
</evidence>
<dbReference type="GeneID" id="8770251"/>
<keyword evidence="2" id="KW-1133">Transmembrane helix</keyword>
<feature type="compositionally biased region" description="Polar residues" evidence="1">
    <location>
        <begin position="93"/>
        <end position="104"/>
    </location>
</feature>
<keyword evidence="2" id="KW-0472">Membrane</keyword>
<reference evidence="3 4" key="1">
    <citation type="journal article" date="2010" name="PLoS ONE">
        <title>The genome sequence of the rumen methanogen Methanobrevibacter ruminantium reveals new possibilities for controlling ruminant methane emissions.</title>
        <authorList>
            <person name="Leahy S.C."/>
            <person name="Kelly W.J."/>
            <person name="Altermann E."/>
            <person name="Ronimus R.S."/>
            <person name="Yeoman C.J."/>
            <person name="Pacheco D.M."/>
            <person name="Li D."/>
            <person name="Kong Z."/>
            <person name="McTavish S."/>
            <person name="Sang C."/>
            <person name="Lambie S.C."/>
            <person name="Janssen P.H."/>
            <person name="Dey D."/>
            <person name="Attwood G.T."/>
        </authorList>
    </citation>
    <scope>NUCLEOTIDE SEQUENCE [LARGE SCALE GENOMIC DNA]</scope>
    <source>
        <strain evidence="4">ATCC 35063 / DSM 1093 / JCM 13430 / OCM 146 / M1</strain>
    </source>
</reference>
<dbReference type="HOGENOM" id="CLU_703246_0_0_2"/>
<evidence type="ECO:0000256" key="2">
    <source>
        <dbReference type="SAM" id="Phobius"/>
    </source>
</evidence>
<organism evidence="3 4">
    <name type="scientific">Methanobrevibacter ruminantium (strain ATCC 35063 / DSM 1093 / JCM 13430 / OCM 146 / M1)</name>
    <name type="common">Methanobacterium ruminantium</name>
    <dbReference type="NCBI Taxonomy" id="634498"/>
    <lineage>
        <taxon>Archaea</taxon>
        <taxon>Methanobacteriati</taxon>
        <taxon>Methanobacteriota</taxon>
        <taxon>Methanomada group</taxon>
        <taxon>Methanobacteria</taxon>
        <taxon>Methanobacteriales</taxon>
        <taxon>Methanobacteriaceae</taxon>
        <taxon>Methanobrevibacter</taxon>
    </lineage>
</organism>
<dbReference type="AlphaFoldDB" id="D3E1P4"/>